<protein>
    <recommendedName>
        <fullName evidence="2">Reverse transcriptase Ty1/copia-type domain-containing protein</fullName>
    </recommendedName>
</protein>
<dbReference type="Pfam" id="PF07727">
    <property type="entry name" value="RVT_2"/>
    <property type="match status" value="1"/>
</dbReference>
<dbReference type="PANTHER" id="PTHR11439">
    <property type="entry name" value="GAG-POL-RELATED RETROTRANSPOSON"/>
    <property type="match status" value="1"/>
</dbReference>
<reference evidence="3" key="1">
    <citation type="journal article" date="2019" name="Sci. Rep.">
        <title>Draft genome of Tanacetum cinerariifolium, the natural source of mosquito coil.</title>
        <authorList>
            <person name="Yamashiro T."/>
            <person name="Shiraishi A."/>
            <person name="Satake H."/>
            <person name="Nakayama K."/>
        </authorList>
    </citation>
    <scope>NUCLEOTIDE SEQUENCE</scope>
</reference>
<dbReference type="PANTHER" id="PTHR11439:SF495">
    <property type="entry name" value="REVERSE TRANSCRIPTASE, RNA-DEPENDENT DNA POLYMERASE-RELATED"/>
    <property type="match status" value="1"/>
</dbReference>
<dbReference type="EMBL" id="BKCJ010005837">
    <property type="protein sequence ID" value="GEU68913.1"/>
    <property type="molecule type" value="Genomic_DNA"/>
</dbReference>
<proteinExistence type="predicted"/>
<evidence type="ECO:0000313" key="3">
    <source>
        <dbReference type="EMBL" id="GEU68913.1"/>
    </source>
</evidence>
<gene>
    <name evidence="3" type="ORF">Tci_040891</name>
</gene>
<dbReference type="Pfam" id="PF14223">
    <property type="entry name" value="Retrotran_gag_2"/>
    <property type="match status" value="1"/>
</dbReference>
<feature type="domain" description="Reverse transcriptase Ty1/copia-type" evidence="2">
    <location>
        <begin position="550"/>
        <end position="612"/>
    </location>
</feature>
<dbReference type="InterPro" id="IPR013103">
    <property type="entry name" value="RVT_2"/>
</dbReference>
<evidence type="ECO:0000259" key="2">
    <source>
        <dbReference type="Pfam" id="PF07727"/>
    </source>
</evidence>
<accession>A0A6L2M4H8</accession>
<organism evidence="3">
    <name type="scientific">Tanacetum cinerariifolium</name>
    <name type="common">Dalmatian daisy</name>
    <name type="synonym">Chrysanthemum cinerariifolium</name>
    <dbReference type="NCBI Taxonomy" id="118510"/>
    <lineage>
        <taxon>Eukaryota</taxon>
        <taxon>Viridiplantae</taxon>
        <taxon>Streptophyta</taxon>
        <taxon>Embryophyta</taxon>
        <taxon>Tracheophyta</taxon>
        <taxon>Spermatophyta</taxon>
        <taxon>Magnoliopsida</taxon>
        <taxon>eudicotyledons</taxon>
        <taxon>Gunneridae</taxon>
        <taxon>Pentapetalae</taxon>
        <taxon>asterids</taxon>
        <taxon>campanulids</taxon>
        <taxon>Asterales</taxon>
        <taxon>Asteraceae</taxon>
        <taxon>Asteroideae</taxon>
        <taxon>Anthemideae</taxon>
        <taxon>Anthemidinae</taxon>
        <taxon>Tanacetum</taxon>
    </lineage>
</organism>
<comment type="caution">
    <text evidence="3">The sequence shown here is derived from an EMBL/GenBank/DDBJ whole genome shotgun (WGS) entry which is preliminary data.</text>
</comment>
<dbReference type="AlphaFoldDB" id="A0A6L2M4H8"/>
<sequence length="768" mass="88505">MSRDVIMVGSTMRILLLFRGEYSQWRERFTNYLKEQTDCKTINNSIKNGDHPFPVVAQVSLVGTALNAIPTLKYPKFYTTKEKKTRKIDHLARSLLIQGLPNDIYSLIDSNDTAKDLWDALERQMRGSEYGEQDRKDAILYEYETFKSTEGERFLDTYLRYLQVINDLKKYGYKKDNCELNYKFFNNLQPDWKQYCTRMRQTKNLMDINIDALYNILKQNQGDVNDALGYKNKAVVEIYANMVFMAKMEKVLSDLDESSSSAEESIIEIGKCHKCIEKANQQSKDLENQNKDLQDKYDVLINQVNTFEEKNNELNEQMKVLNENNVDLLTQTEVSQDQLKIKHVVIDTHTDCQAQYARLEEEIYEYMIRYSTLCENDKQDRKKIDEQEILFDNMSHLDTLSSVGRPKPSGVMWMKKGSSNTIKAKFSSVNHSNLNKNVKRYSCKDLMLCNISHHRDTRSAHAYNSARNAYCNSYDVDVNDLFIFDDSSESFQDESSSSSLIDDVQQSPEEVILPQTNTHSISNDMIPNVDEASTSHNVFNECLEDAYFDASIDYDETFAPVARIKAIRLLLVYVAHKDFIVFEMDVKTMFLNGILKEEVYVGQPSEFLIESGFQKGSMDTTLFIKKKVGKPVDHTDYRSMIRSLMYVTSSRPEIMFATCLWYPKDSSFNITAYSVADHAGCHLDQKVESEYVAVFGSCAQVLWMRTQLTNYGFLYDKVTIYCDSKSTIAISCNSVQHTRTKHIDVRTRIDLPRSLPSNLGKLGLGDGV</sequence>
<dbReference type="CDD" id="cd09272">
    <property type="entry name" value="RNase_HI_RT_Ty1"/>
    <property type="match status" value="1"/>
</dbReference>
<keyword evidence="1" id="KW-0175">Coiled coil</keyword>
<evidence type="ECO:0000256" key="1">
    <source>
        <dbReference type="SAM" id="Coils"/>
    </source>
</evidence>
<feature type="coiled-coil region" evidence="1">
    <location>
        <begin position="276"/>
        <end position="331"/>
    </location>
</feature>
<name>A0A6L2M4H8_TANCI</name>